<keyword evidence="2" id="KW-1185">Reference proteome</keyword>
<name>A0ACB9QUL7_9MYRT</name>
<organism evidence="1 2">
    <name type="scientific">Melastoma candidum</name>
    <dbReference type="NCBI Taxonomy" id="119954"/>
    <lineage>
        <taxon>Eukaryota</taxon>
        <taxon>Viridiplantae</taxon>
        <taxon>Streptophyta</taxon>
        <taxon>Embryophyta</taxon>
        <taxon>Tracheophyta</taxon>
        <taxon>Spermatophyta</taxon>
        <taxon>Magnoliopsida</taxon>
        <taxon>eudicotyledons</taxon>
        <taxon>Gunneridae</taxon>
        <taxon>Pentapetalae</taxon>
        <taxon>rosids</taxon>
        <taxon>malvids</taxon>
        <taxon>Myrtales</taxon>
        <taxon>Melastomataceae</taxon>
        <taxon>Melastomatoideae</taxon>
        <taxon>Melastomateae</taxon>
        <taxon>Melastoma</taxon>
    </lineage>
</organism>
<proteinExistence type="predicted"/>
<protein>
    <submittedName>
        <fullName evidence="1">Uncharacterized protein</fullName>
    </submittedName>
</protein>
<dbReference type="Proteomes" id="UP001057402">
    <property type="component" value="Chromosome 6"/>
</dbReference>
<sequence length="169" mass="19286">MIHVSFPDHLWDVPRRSSRNAIALEHSEVQGTSLFSFLKRPEELDGFTLDNACKKNWKVKMENRGGSAKVALIPWKKNLFSLPVLAIVVNIFMFHFALLIRLDRASHLQNIGQGRLLFFGGARALCPRQTCICHEPYGQQPEVCRNSDESFIGVDLTVRRFSTGERIFD</sequence>
<evidence type="ECO:0000313" key="1">
    <source>
        <dbReference type="EMBL" id="KAI4367358.1"/>
    </source>
</evidence>
<reference evidence="2" key="1">
    <citation type="journal article" date="2023" name="Front. Plant Sci.">
        <title>Chromosomal-level genome assembly of Melastoma candidum provides insights into trichome evolution.</title>
        <authorList>
            <person name="Zhong Y."/>
            <person name="Wu W."/>
            <person name="Sun C."/>
            <person name="Zou P."/>
            <person name="Liu Y."/>
            <person name="Dai S."/>
            <person name="Zhou R."/>
        </authorList>
    </citation>
    <scope>NUCLEOTIDE SEQUENCE [LARGE SCALE GENOMIC DNA]</scope>
</reference>
<gene>
    <name evidence="1" type="ORF">MLD38_023103</name>
</gene>
<evidence type="ECO:0000313" key="2">
    <source>
        <dbReference type="Proteomes" id="UP001057402"/>
    </source>
</evidence>
<dbReference type="EMBL" id="CM042885">
    <property type="protein sequence ID" value="KAI4367358.1"/>
    <property type="molecule type" value="Genomic_DNA"/>
</dbReference>
<comment type="caution">
    <text evidence="1">The sequence shown here is derived from an EMBL/GenBank/DDBJ whole genome shotgun (WGS) entry which is preliminary data.</text>
</comment>
<accession>A0ACB9QUL7</accession>